<name>F8IGK7_ALIAT</name>
<dbReference type="eggNOG" id="COG2064">
    <property type="taxonomic scope" value="Bacteria"/>
</dbReference>
<dbReference type="STRING" id="1048834.TC41_2387"/>
<dbReference type="PANTHER" id="PTHR35007:SF1">
    <property type="entry name" value="PILUS ASSEMBLY PROTEIN"/>
    <property type="match status" value="1"/>
</dbReference>
<sequence>MLGQLSGVLMALAMLCFFIEADLRRAHEETLWLSSIRERYQDTSSKIQRFKALQRLRFEAQEAGIRMSALLPMAVFAFVALSVLLSFAEKSVLFGVLVSLGGTIAGAVTWIRSRYKKQKYRFLQSIVREAIPIVITTLRATDRLDEAFEDVARIARSPILRREFQLITQSWRGLRITPEQAFVLAASRWEIEEMVQLAKATEVATRYQADRAQLWLRFRDQIERDEDKRRVLRAKTLAGRRNGLIYAGIVLSMFGLVYPRAQAYMTTFAKDGFWITLLILIGCTWWIWRTGEVIEV</sequence>
<dbReference type="Proteomes" id="UP000000292">
    <property type="component" value="Chromosome"/>
</dbReference>
<evidence type="ECO:0000313" key="3">
    <source>
        <dbReference type="Proteomes" id="UP000000292"/>
    </source>
</evidence>
<accession>F8IGK7</accession>
<evidence type="ECO:0000256" key="1">
    <source>
        <dbReference type="SAM" id="Phobius"/>
    </source>
</evidence>
<evidence type="ECO:0000313" key="2">
    <source>
        <dbReference type="EMBL" id="AEJ44287.1"/>
    </source>
</evidence>
<keyword evidence="1" id="KW-0472">Membrane</keyword>
<dbReference type="AlphaFoldDB" id="F8IGK7"/>
<keyword evidence="1" id="KW-1133">Transmembrane helix</keyword>
<gene>
    <name evidence="2" type="ordered locus">TC41_2387</name>
</gene>
<dbReference type="EMBL" id="CP002902">
    <property type="protein sequence ID" value="AEJ44287.1"/>
    <property type="molecule type" value="Genomic_DNA"/>
</dbReference>
<organism evidence="2 3">
    <name type="scientific">Alicyclobacillus acidocaldarius (strain Tc-4-1)</name>
    <name type="common">Bacillus acidocaldarius</name>
    <dbReference type="NCBI Taxonomy" id="1048834"/>
    <lineage>
        <taxon>Bacteria</taxon>
        <taxon>Bacillati</taxon>
        <taxon>Bacillota</taxon>
        <taxon>Bacilli</taxon>
        <taxon>Bacillales</taxon>
        <taxon>Alicyclobacillaceae</taxon>
        <taxon>Alicyclobacillus</taxon>
    </lineage>
</organism>
<dbReference type="RefSeq" id="WP_014465124.1">
    <property type="nucleotide sequence ID" value="NC_017167.1"/>
</dbReference>
<keyword evidence="1" id="KW-0812">Transmembrane</keyword>
<reference evidence="3" key="2">
    <citation type="submission" date="2011-06" db="EMBL/GenBank/DDBJ databases">
        <title>The complete genome sequence of Alicyclobacillus acidocaldarius sp. Tc-4-1.</title>
        <authorList>
            <person name="Chen Y."/>
            <person name="He Y."/>
            <person name="Dong Z."/>
            <person name="Hu S."/>
        </authorList>
    </citation>
    <scope>NUCLEOTIDE SEQUENCE [LARGE SCALE GENOMIC DNA]</scope>
    <source>
        <strain evidence="3">Tc-4-1</strain>
    </source>
</reference>
<evidence type="ECO:0008006" key="4">
    <source>
        <dbReference type="Google" id="ProtNLM"/>
    </source>
</evidence>
<dbReference type="KEGG" id="aad:TC41_2387"/>
<dbReference type="PANTHER" id="PTHR35007">
    <property type="entry name" value="INTEGRAL MEMBRANE PROTEIN-RELATED"/>
    <property type="match status" value="1"/>
</dbReference>
<protein>
    <recommendedName>
        <fullName evidence="4">Type II secretion system protein GspF domain-containing protein</fullName>
    </recommendedName>
</protein>
<dbReference type="HOGENOM" id="CLU_938885_0_0_9"/>
<feature type="transmembrane region" description="Helical" evidence="1">
    <location>
        <begin position="63"/>
        <end position="85"/>
    </location>
</feature>
<proteinExistence type="predicted"/>
<feature type="transmembrane region" description="Helical" evidence="1">
    <location>
        <begin position="243"/>
        <end position="260"/>
    </location>
</feature>
<feature type="transmembrane region" description="Helical" evidence="1">
    <location>
        <begin position="91"/>
        <end position="111"/>
    </location>
</feature>
<feature type="transmembrane region" description="Helical" evidence="1">
    <location>
        <begin position="272"/>
        <end position="288"/>
    </location>
</feature>
<dbReference type="PATRIC" id="fig|1048834.4.peg.2256"/>
<reference evidence="2 3" key="1">
    <citation type="journal article" date="2011" name="J. Bacteriol.">
        <title>Complete Genome Sequence of Alicyclobacillus acidocaldarius Strain Tc-4-1.</title>
        <authorList>
            <person name="Chen Y."/>
            <person name="He Y."/>
            <person name="Zhang B."/>
            <person name="Yang J."/>
            <person name="Li W."/>
            <person name="Dong Z."/>
            <person name="Hu S."/>
        </authorList>
    </citation>
    <scope>NUCLEOTIDE SEQUENCE [LARGE SCALE GENOMIC DNA]</scope>
    <source>
        <strain evidence="2 3">Tc-4-1</strain>
    </source>
</reference>